<feature type="chain" id="PRO_5002120727" description="Extracellular membrane protein CFEM domain-containing protein" evidence="3">
    <location>
        <begin position="18"/>
        <end position="545"/>
    </location>
</feature>
<keyword evidence="2" id="KW-0812">Transmembrane</keyword>
<keyword evidence="2" id="KW-0472">Membrane</keyword>
<dbReference type="AlphaFoldDB" id="A0A0B8MZD3"/>
<name>A0A0B8MZD3_TALPI</name>
<feature type="region of interest" description="Disordered" evidence="1">
    <location>
        <begin position="480"/>
        <end position="503"/>
    </location>
</feature>
<evidence type="ECO:0000256" key="3">
    <source>
        <dbReference type="SAM" id="SignalP"/>
    </source>
</evidence>
<evidence type="ECO:0000256" key="1">
    <source>
        <dbReference type="SAM" id="MobiDB-lite"/>
    </source>
</evidence>
<keyword evidence="3" id="KW-0732">Signal</keyword>
<evidence type="ECO:0000313" key="4">
    <source>
        <dbReference type="EMBL" id="GAM43560.1"/>
    </source>
</evidence>
<proteinExistence type="predicted"/>
<sequence length="545" mass="57686">MAGRMLVVLLAVEHARASWFTNDRFPSPRNWDNRCTEHQMLGWNFSSLTSGDQISHYDSYTFSNFANRHFRRRAPNRPSDCGITAHIAKLSSRAATPQIHGGQAQPRFSITSFHVYTEQDTDVTFEYGMPDGSMCRHTATCNPQGSTVWNHQCGGAVSVTWWIPETSPVESCELGLLAVEFDCHPRPAPSTSFPPLPPLTAMTASPLTSDRSASSGPMVDTTITVASSSPWEMRSNSMAAPSAPRWSSSPDEVCGALGLSCRAPSPTIGTLAVAKSPTATSGVALCPHSMAAFSNPCRLTSIAPDSSAMNSAWSTPVSLSSTTMASGTNVAAAGIGTSGLAPKCINTWLTAACIDNTHASCYCPSPSMVTNIVECIQAWGVNTREISTALSYLMGICVDYMDQNPAILAAAPTLTTSVAVGLRVTGILPPVLETVVTGSSALYTIPIPRVASTTITESDPTGTHSTTEVGLTLIPVIPPTVSGSSHTSSSNRGDVAASDTIRETERNPSIRPTLIPVTAGSNSPVIVWPFHVAWVAGLWVFIVLV</sequence>
<keyword evidence="2" id="KW-1133">Transmembrane helix</keyword>
<dbReference type="Proteomes" id="UP000053095">
    <property type="component" value="Unassembled WGS sequence"/>
</dbReference>
<dbReference type="EMBL" id="DF933852">
    <property type="protein sequence ID" value="GAM43560.1"/>
    <property type="molecule type" value="Genomic_DNA"/>
</dbReference>
<feature type="signal peptide" evidence="3">
    <location>
        <begin position="1"/>
        <end position="17"/>
    </location>
</feature>
<feature type="transmembrane region" description="Helical" evidence="2">
    <location>
        <begin position="525"/>
        <end position="544"/>
    </location>
</feature>
<gene>
    <name evidence="4" type="ORF">TCE0_056r18474</name>
</gene>
<accession>A0A0B8MZD3</accession>
<organism evidence="4 5">
    <name type="scientific">Talaromyces pinophilus</name>
    <name type="common">Penicillium pinophilum</name>
    <dbReference type="NCBI Taxonomy" id="128442"/>
    <lineage>
        <taxon>Eukaryota</taxon>
        <taxon>Fungi</taxon>
        <taxon>Dikarya</taxon>
        <taxon>Ascomycota</taxon>
        <taxon>Pezizomycotina</taxon>
        <taxon>Eurotiomycetes</taxon>
        <taxon>Eurotiomycetidae</taxon>
        <taxon>Eurotiales</taxon>
        <taxon>Trichocomaceae</taxon>
        <taxon>Talaromyces</taxon>
        <taxon>Talaromyces sect. Talaromyces</taxon>
    </lineage>
</organism>
<evidence type="ECO:0000256" key="2">
    <source>
        <dbReference type="SAM" id="Phobius"/>
    </source>
</evidence>
<protein>
    <recommendedName>
        <fullName evidence="6">Extracellular membrane protein CFEM domain-containing protein</fullName>
    </recommendedName>
</protein>
<reference evidence="5" key="1">
    <citation type="journal article" date="2015" name="Genome Announc.">
        <title>Draft genome sequence of Talaromyces cellulolyticus strain Y-94, a source of lignocellulosic biomass-degrading enzymes.</title>
        <authorList>
            <person name="Fujii T."/>
            <person name="Koike H."/>
            <person name="Sawayama S."/>
            <person name="Yano S."/>
            <person name="Inoue H."/>
        </authorList>
    </citation>
    <scope>NUCLEOTIDE SEQUENCE [LARGE SCALE GENOMIC DNA]</scope>
    <source>
        <strain evidence="5">Y-94</strain>
    </source>
</reference>
<keyword evidence="5" id="KW-1185">Reference proteome</keyword>
<evidence type="ECO:0000313" key="5">
    <source>
        <dbReference type="Proteomes" id="UP000053095"/>
    </source>
</evidence>
<evidence type="ECO:0008006" key="6">
    <source>
        <dbReference type="Google" id="ProtNLM"/>
    </source>
</evidence>